<name>A0A7J6VIJ9_THATH</name>
<dbReference type="GO" id="GO:0003964">
    <property type="term" value="F:RNA-directed DNA polymerase activity"/>
    <property type="evidence" value="ECO:0007669"/>
    <property type="project" value="UniProtKB-KW"/>
</dbReference>
<gene>
    <name evidence="2" type="ORF">FRX31_026014</name>
</gene>
<dbReference type="Pfam" id="PF22936">
    <property type="entry name" value="Pol_BBD"/>
    <property type="match status" value="1"/>
</dbReference>
<keyword evidence="2" id="KW-0808">Transferase</keyword>
<keyword evidence="2" id="KW-0548">Nucleotidyltransferase</keyword>
<protein>
    <submittedName>
        <fullName evidence="2">Reverse transcriptase, RNA-dependent DNA polymerase</fullName>
    </submittedName>
</protein>
<sequence>MKVEGKGTIVLNCILNDNQINKFTLHNVLYVPKLNHPLFSWKKERKNGYTLFDNGHKFCIMKNNKICLETNFNGQLPFIIEAYPHLNEKANLTYQFWHGALCHPSPSTLMKTGKLIDNIVIPPCPVNFFCDSCELSKSTHKKPKKVERKATAKGEYLHSDLCGPFP</sequence>
<feature type="domain" description="Retrovirus-related Pol polyprotein from transposon TNT 1-94-like beta-barrel" evidence="1">
    <location>
        <begin position="1"/>
        <end position="49"/>
    </location>
</feature>
<evidence type="ECO:0000313" key="2">
    <source>
        <dbReference type="EMBL" id="KAF5184398.1"/>
    </source>
</evidence>
<dbReference type="AlphaFoldDB" id="A0A7J6VIJ9"/>
<dbReference type="Proteomes" id="UP000554482">
    <property type="component" value="Unassembled WGS sequence"/>
</dbReference>
<evidence type="ECO:0000313" key="3">
    <source>
        <dbReference type="Proteomes" id="UP000554482"/>
    </source>
</evidence>
<reference evidence="2 3" key="1">
    <citation type="submission" date="2020-06" db="EMBL/GenBank/DDBJ databases">
        <title>Transcriptomic and genomic resources for Thalictrum thalictroides and T. hernandezii: Facilitating candidate gene discovery in an emerging model plant lineage.</title>
        <authorList>
            <person name="Arias T."/>
            <person name="Riano-Pachon D.M."/>
            <person name="Di Stilio V.S."/>
        </authorList>
    </citation>
    <scope>NUCLEOTIDE SEQUENCE [LARGE SCALE GENOMIC DNA]</scope>
    <source>
        <strain evidence="3">cv. WT478/WT964</strain>
        <tissue evidence="2">Leaves</tissue>
    </source>
</reference>
<keyword evidence="3" id="KW-1185">Reference proteome</keyword>
<organism evidence="2 3">
    <name type="scientific">Thalictrum thalictroides</name>
    <name type="common">Rue-anemone</name>
    <name type="synonym">Anemone thalictroides</name>
    <dbReference type="NCBI Taxonomy" id="46969"/>
    <lineage>
        <taxon>Eukaryota</taxon>
        <taxon>Viridiplantae</taxon>
        <taxon>Streptophyta</taxon>
        <taxon>Embryophyta</taxon>
        <taxon>Tracheophyta</taxon>
        <taxon>Spermatophyta</taxon>
        <taxon>Magnoliopsida</taxon>
        <taxon>Ranunculales</taxon>
        <taxon>Ranunculaceae</taxon>
        <taxon>Thalictroideae</taxon>
        <taxon>Thalictrum</taxon>
    </lineage>
</organism>
<proteinExistence type="predicted"/>
<dbReference type="OrthoDB" id="8051400at2759"/>
<accession>A0A7J6VIJ9</accession>
<feature type="non-terminal residue" evidence="2">
    <location>
        <position position="166"/>
    </location>
</feature>
<dbReference type="InterPro" id="IPR054722">
    <property type="entry name" value="PolX-like_BBD"/>
</dbReference>
<keyword evidence="2" id="KW-0695">RNA-directed DNA polymerase</keyword>
<comment type="caution">
    <text evidence="2">The sequence shown here is derived from an EMBL/GenBank/DDBJ whole genome shotgun (WGS) entry which is preliminary data.</text>
</comment>
<dbReference type="EMBL" id="JABWDY010032158">
    <property type="protein sequence ID" value="KAF5184398.1"/>
    <property type="molecule type" value="Genomic_DNA"/>
</dbReference>
<evidence type="ECO:0000259" key="1">
    <source>
        <dbReference type="Pfam" id="PF22936"/>
    </source>
</evidence>